<dbReference type="AlphaFoldDB" id="A0A8B8DC89"/>
<dbReference type="KEGG" id="cvn:111125801"/>
<dbReference type="PANTHER" id="PTHR13483:SF3">
    <property type="entry name" value="BOX C_D SNORNA PROTEIN 1"/>
    <property type="match status" value="1"/>
</dbReference>
<evidence type="ECO:0000256" key="1">
    <source>
        <dbReference type="ARBA" id="ARBA00022553"/>
    </source>
</evidence>
<keyword evidence="3" id="KW-1185">Reference proteome</keyword>
<dbReference type="OrthoDB" id="272357at2759"/>
<reference evidence="4 5" key="1">
    <citation type="submission" date="2025-04" db="UniProtKB">
        <authorList>
            <consortium name="RefSeq"/>
        </authorList>
    </citation>
    <scope>IDENTIFICATION</scope>
    <source>
        <tissue evidence="4 5">Whole sample</tissue>
    </source>
</reference>
<dbReference type="GeneID" id="111125801"/>
<evidence type="ECO:0000313" key="4">
    <source>
        <dbReference type="RefSeq" id="XP_022325643.1"/>
    </source>
</evidence>
<evidence type="ECO:0000313" key="5">
    <source>
        <dbReference type="RefSeq" id="XP_022325644.1"/>
    </source>
</evidence>
<proteinExistence type="predicted"/>
<dbReference type="RefSeq" id="XP_022325643.1">
    <property type="nucleotide sequence ID" value="XM_022469935.1"/>
</dbReference>
<dbReference type="RefSeq" id="XP_022325644.1">
    <property type="nucleotide sequence ID" value="XM_022469936.1"/>
</dbReference>
<organism evidence="3 4">
    <name type="scientific">Crassostrea virginica</name>
    <name type="common">Eastern oyster</name>
    <dbReference type="NCBI Taxonomy" id="6565"/>
    <lineage>
        <taxon>Eukaryota</taxon>
        <taxon>Metazoa</taxon>
        <taxon>Spiralia</taxon>
        <taxon>Lophotrochozoa</taxon>
        <taxon>Mollusca</taxon>
        <taxon>Bivalvia</taxon>
        <taxon>Autobranchia</taxon>
        <taxon>Pteriomorphia</taxon>
        <taxon>Ostreida</taxon>
        <taxon>Ostreoidea</taxon>
        <taxon>Ostreidae</taxon>
        <taxon>Crassostrea</taxon>
    </lineage>
</organism>
<dbReference type="InterPro" id="IPR057721">
    <property type="entry name" value="BCD1_alpha/beta"/>
</dbReference>
<dbReference type="GO" id="GO:0048254">
    <property type="term" value="P:snoRNA localization"/>
    <property type="evidence" value="ECO:0007669"/>
    <property type="project" value="TreeGrafter"/>
</dbReference>
<sequence length="216" mass="25485">MCEQHKVQTNCNGVRDKTAFVEMKAMTDMHLLSDYRMLEDVDRSIDNHSRDPLRRSGVNKVVNNMKKIAEKKGINVKFLPYPMSKRKNNSTRLSNYRTGDFLWHVELIFPQSDIKYTERRVHENTCLRDLLKLYIHPIESDPVKRQMLKSYCKASMADCHVFMQEEGLPANIKRYHQLDQEKSLSENLQGKEFIEYPTFHIVLPDSVDQYPMRTSK</sequence>
<keyword evidence="1" id="KW-0597">Phosphoprotein</keyword>
<evidence type="ECO:0000259" key="2">
    <source>
        <dbReference type="Pfam" id="PF25790"/>
    </source>
</evidence>
<dbReference type="InterPro" id="IPR051639">
    <property type="entry name" value="BCD1"/>
</dbReference>
<dbReference type="Pfam" id="PF25790">
    <property type="entry name" value="BCD1"/>
    <property type="match status" value="1"/>
</dbReference>
<dbReference type="PANTHER" id="PTHR13483">
    <property type="entry name" value="BOX C_D SNORNA PROTEIN 1-RELATED"/>
    <property type="match status" value="1"/>
</dbReference>
<dbReference type="GO" id="GO:0070761">
    <property type="term" value="C:pre-snoRNP complex"/>
    <property type="evidence" value="ECO:0007669"/>
    <property type="project" value="TreeGrafter"/>
</dbReference>
<protein>
    <submittedName>
        <fullName evidence="4 5">Box C/D snoRNA protein 1-like</fullName>
    </submittedName>
</protein>
<gene>
    <name evidence="4 5" type="primary">LOC111125801</name>
</gene>
<name>A0A8B8DC89_CRAVI</name>
<dbReference type="GO" id="GO:0000492">
    <property type="term" value="P:box C/D snoRNP assembly"/>
    <property type="evidence" value="ECO:0007669"/>
    <property type="project" value="TreeGrafter"/>
</dbReference>
<dbReference type="GO" id="GO:0000463">
    <property type="term" value="P:maturation of LSU-rRNA from tricistronic rRNA transcript (SSU-rRNA, 5.8S rRNA, LSU-rRNA)"/>
    <property type="evidence" value="ECO:0007669"/>
    <property type="project" value="TreeGrafter"/>
</dbReference>
<dbReference type="Proteomes" id="UP000694844">
    <property type="component" value="Chromosome 3"/>
</dbReference>
<feature type="domain" description="BCD1 alpha/beta" evidence="2">
    <location>
        <begin position="63"/>
        <end position="211"/>
    </location>
</feature>
<evidence type="ECO:0000313" key="3">
    <source>
        <dbReference type="Proteomes" id="UP000694844"/>
    </source>
</evidence>
<dbReference type="GO" id="GO:0005634">
    <property type="term" value="C:nucleus"/>
    <property type="evidence" value="ECO:0007669"/>
    <property type="project" value="TreeGrafter"/>
</dbReference>
<accession>A0A8B8DC89</accession>